<feature type="region of interest" description="Disordered" evidence="2">
    <location>
        <begin position="1"/>
        <end position="30"/>
    </location>
</feature>
<organism evidence="4">
    <name type="scientific">Tanacetum cinerariifolium</name>
    <name type="common">Dalmatian daisy</name>
    <name type="synonym">Chrysanthemum cinerariifolium</name>
    <dbReference type="NCBI Taxonomy" id="118510"/>
    <lineage>
        <taxon>Eukaryota</taxon>
        <taxon>Viridiplantae</taxon>
        <taxon>Streptophyta</taxon>
        <taxon>Embryophyta</taxon>
        <taxon>Tracheophyta</taxon>
        <taxon>Spermatophyta</taxon>
        <taxon>Magnoliopsida</taxon>
        <taxon>eudicotyledons</taxon>
        <taxon>Gunneridae</taxon>
        <taxon>Pentapetalae</taxon>
        <taxon>asterids</taxon>
        <taxon>campanulids</taxon>
        <taxon>Asterales</taxon>
        <taxon>Asteraceae</taxon>
        <taxon>Asteroideae</taxon>
        <taxon>Anthemideae</taxon>
        <taxon>Anthemidinae</taxon>
        <taxon>Tanacetum</taxon>
    </lineage>
</organism>
<dbReference type="GO" id="GO:0016787">
    <property type="term" value="F:hydrolase activity"/>
    <property type="evidence" value="ECO:0007669"/>
    <property type="project" value="UniProtKB-KW"/>
</dbReference>
<feature type="compositionally biased region" description="Basic and acidic residues" evidence="2">
    <location>
        <begin position="13"/>
        <end position="23"/>
    </location>
</feature>
<feature type="region of interest" description="Disordered" evidence="2">
    <location>
        <begin position="50"/>
        <end position="73"/>
    </location>
</feature>
<dbReference type="InterPro" id="IPR001878">
    <property type="entry name" value="Znf_CCHC"/>
</dbReference>
<dbReference type="GO" id="GO:0008270">
    <property type="term" value="F:zinc ion binding"/>
    <property type="evidence" value="ECO:0007669"/>
    <property type="project" value="UniProtKB-KW"/>
</dbReference>
<reference evidence="4" key="1">
    <citation type="journal article" date="2019" name="Sci. Rep.">
        <title>Draft genome of Tanacetum cinerariifolium, the natural source of mosquito coil.</title>
        <authorList>
            <person name="Yamashiro T."/>
            <person name="Shiraishi A."/>
            <person name="Satake H."/>
            <person name="Nakayama K."/>
        </authorList>
    </citation>
    <scope>NUCLEOTIDE SEQUENCE</scope>
</reference>
<feature type="non-terminal residue" evidence="4">
    <location>
        <position position="1"/>
    </location>
</feature>
<keyword evidence="4" id="KW-0378">Hydrolase</keyword>
<evidence type="ECO:0000313" key="4">
    <source>
        <dbReference type="EMBL" id="GEX63420.1"/>
    </source>
</evidence>
<feature type="region of interest" description="Disordered" evidence="2">
    <location>
        <begin position="207"/>
        <end position="256"/>
    </location>
</feature>
<dbReference type="SUPFAM" id="SSF57756">
    <property type="entry name" value="Retrovirus zinc finger-like domains"/>
    <property type="match status" value="1"/>
</dbReference>
<sequence length="478" mass="54732">EKENQNRSLVLKAKKESSDKDSSTSDSEDEEYVMAVRDFKKFFKRRVRFVRQPRDERKSSQRSKDDKNGKGKRKCFKCGDPNHLIGECPKLPRNYNQRAFVGGSWSDSNEDEEERRKDEKCLMAKASNEDFSSTLTYLKMLKKTHRRQRIKSARATPKAYLPYGMFLTCLFQHVMEHYPHLDNGIYDVVERVMRLLALRQTRRPRSDRGKACYSVSSTSAHHNRGSSSHQGDNDKDDGASRASTPSPTTYLNSLGPLDYQPYDLPTSSKQNDELIFERQTNLLNQTQQMHKELRCEFKSFGKALRGLLELMLLKRSKENTKCVGAAGEKLTAAKHKLELKLLRDAAAAAHMNPRVVSAAKLPILNPNEFDLWKMRIEQYFLMTDYSLWEVILNGDSPVPTRLVEGVAQPVAPTTVEQKLARKNELKARGTLVQKTLLKQQFENFSGSTSESLDQIHDRLQKLVSQLEIHGVSLSQEDV</sequence>
<evidence type="ECO:0000259" key="3">
    <source>
        <dbReference type="PROSITE" id="PS50158"/>
    </source>
</evidence>
<evidence type="ECO:0000256" key="2">
    <source>
        <dbReference type="SAM" id="MobiDB-lite"/>
    </source>
</evidence>
<evidence type="ECO:0000256" key="1">
    <source>
        <dbReference type="PROSITE-ProRule" id="PRU00047"/>
    </source>
</evidence>
<keyword evidence="1" id="KW-0479">Metal-binding</keyword>
<dbReference type="PROSITE" id="PS50158">
    <property type="entry name" value="ZF_CCHC"/>
    <property type="match status" value="1"/>
</dbReference>
<dbReference type="EMBL" id="BKCJ010120233">
    <property type="protein sequence ID" value="GEX63420.1"/>
    <property type="molecule type" value="Genomic_DNA"/>
</dbReference>
<dbReference type="AlphaFoldDB" id="A0A699H6A4"/>
<feature type="compositionally biased region" description="Basic and acidic residues" evidence="2">
    <location>
        <begin position="52"/>
        <end position="69"/>
    </location>
</feature>
<feature type="compositionally biased region" description="Polar residues" evidence="2">
    <location>
        <begin position="241"/>
        <end position="252"/>
    </location>
</feature>
<keyword evidence="1" id="KW-0863">Zinc-finger</keyword>
<feature type="non-terminal residue" evidence="4">
    <location>
        <position position="478"/>
    </location>
</feature>
<dbReference type="GO" id="GO:0003676">
    <property type="term" value="F:nucleic acid binding"/>
    <property type="evidence" value="ECO:0007669"/>
    <property type="project" value="InterPro"/>
</dbReference>
<gene>
    <name evidence="4" type="ORF">Tci_335395</name>
</gene>
<keyword evidence="1" id="KW-0862">Zinc</keyword>
<name>A0A699H6A4_TANCI</name>
<proteinExistence type="predicted"/>
<feature type="compositionally biased region" description="Polar residues" evidence="2">
    <location>
        <begin position="214"/>
        <end position="230"/>
    </location>
</feature>
<comment type="caution">
    <text evidence="4">The sequence shown here is derived from an EMBL/GenBank/DDBJ whole genome shotgun (WGS) entry which is preliminary data.</text>
</comment>
<feature type="domain" description="CCHC-type" evidence="3">
    <location>
        <begin position="73"/>
        <end position="90"/>
    </location>
</feature>
<accession>A0A699H6A4</accession>
<protein>
    <submittedName>
        <fullName evidence="4">Alpha/beta hydrolases superfamily protein</fullName>
    </submittedName>
</protein>
<dbReference type="InterPro" id="IPR036875">
    <property type="entry name" value="Znf_CCHC_sf"/>
</dbReference>